<dbReference type="AlphaFoldDB" id="A0AAE0IIV2"/>
<keyword evidence="2 4" id="KW-0732">Signal</keyword>
<feature type="signal peptide" evidence="4">
    <location>
        <begin position="1"/>
        <end position="18"/>
    </location>
</feature>
<comment type="caution">
    <text evidence="5">The sequence shown here is derived from an EMBL/GenBank/DDBJ whole genome shotgun (WGS) entry which is preliminary data.</text>
</comment>
<keyword evidence="3" id="KW-0325">Glycoprotein</keyword>
<accession>A0AAE0IIV2</accession>
<dbReference type="GO" id="GO:0031505">
    <property type="term" value="P:fungal-type cell wall organization"/>
    <property type="evidence" value="ECO:0007669"/>
    <property type="project" value="TreeGrafter"/>
</dbReference>
<dbReference type="Pfam" id="PF12454">
    <property type="entry name" value="Ecm33"/>
    <property type="match status" value="1"/>
</dbReference>
<dbReference type="GO" id="GO:0009277">
    <property type="term" value="C:fungal-type cell wall"/>
    <property type="evidence" value="ECO:0007669"/>
    <property type="project" value="TreeGrafter"/>
</dbReference>
<reference evidence="5" key="1">
    <citation type="journal article" date="2023" name="Mol. Phylogenet. Evol.">
        <title>Genome-scale phylogeny and comparative genomics of the fungal order Sordariales.</title>
        <authorList>
            <person name="Hensen N."/>
            <person name="Bonometti L."/>
            <person name="Westerberg I."/>
            <person name="Brannstrom I.O."/>
            <person name="Guillou S."/>
            <person name="Cros-Aarteil S."/>
            <person name="Calhoun S."/>
            <person name="Haridas S."/>
            <person name="Kuo A."/>
            <person name="Mondo S."/>
            <person name="Pangilinan J."/>
            <person name="Riley R."/>
            <person name="LaButti K."/>
            <person name="Andreopoulos B."/>
            <person name="Lipzen A."/>
            <person name="Chen C."/>
            <person name="Yan M."/>
            <person name="Daum C."/>
            <person name="Ng V."/>
            <person name="Clum A."/>
            <person name="Steindorff A."/>
            <person name="Ohm R.A."/>
            <person name="Martin F."/>
            <person name="Silar P."/>
            <person name="Natvig D.O."/>
            <person name="Lalanne C."/>
            <person name="Gautier V."/>
            <person name="Ament-Velasquez S.L."/>
            <person name="Kruys A."/>
            <person name="Hutchinson M.I."/>
            <person name="Powell A.J."/>
            <person name="Barry K."/>
            <person name="Miller A.N."/>
            <person name="Grigoriev I.V."/>
            <person name="Debuchy R."/>
            <person name="Gladieux P."/>
            <person name="Hiltunen Thoren M."/>
            <person name="Johannesson H."/>
        </authorList>
    </citation>
    <scope>NUCLEOTIDE SEQUENCE</scope>
    <source>
        <strain evidence="5">CBS 118394</strain>
    </source>
</reference>
<name>A0AAE0IIV2_9PEZI</name>
<dbReference type="InterPro" id="IPR051648">
    <property type="entry name" value="CWI-Assembly_Regulator"/>
</dbReference>
<comment type="subcellular location">
    <subcellularLocation>
        <location evidence="1">Cell envelope</location>
    </subcellularLocation>
</comment>
<dbReference type="GO" id="GO:0005886">
    <property type="term" value="C:plasma membrane"/>
    <property type="evidence" value="ECO:0007669"/>
    <property type="project" value="TreeGrafter"/>
</dbReference>
<evidence type="ECO:0000313" key="6">
    <source>
        <dbReference type="Proteomes" id="UP001283341"/>
    </source>
</evidence>
<proteinExistence type="predicted"/>
<sequence length="417" mass="43348">MLTKYLLPALAAIGSVTAATDPCASEKGFLLNSQADATSLISNCKKVTGDVILGPNAGQAIDITGPSEITGDLTVLNNGVITSFRSDSLQTIGGTFTLQNLTLLTSLTMPPLTKVDTILFQSLPALGELNIGPPGITFANVITVSDTFLKTLNGLDVSSARTINIDNNRRLVAITTSLGNLTDVLRISANHPDLEVSMPNLKWIANMTIANVSTFEIPSLAVVNGSARFDFNKFTSFNAPNLTHTESGDISFVGNADLKDITMPALTSIGGGLLIANNTALQSVKGFEELKTVGGALKLRGNFTTYATPLPIVGLCAFADFYRSIDFPALDDVKGAFDISSTADISKSCDEFQKLSSGGQIQGTFACTSDNELANSDTGTGTSGTTGGGDKKDAAAGLSLNTVLLGLSAVAGIAMMW</sequence>
<dbReference type="PANTHER" id="PTHR31018:SF3">
    <property type="entry name" value="RECEPTOR PROTEIN-TYROSINE KINASE"/>
    <property type="match status" value="1"/>
</dbReference>
<evidence type="ECO:0000313" key="5">
    <source>
        <dbReference type="EMBL" id="KAK3325784.1"/>
    </source>
</evidence>
<reference evidence="5" key="2">
    <citation type="submission" date="2023-06" db="EMBL/GenBank/DDBJ databases">
        <authorList>
            <consortium name="Lawrence Berkeley National Laboratory"/>
            <person name="Haridas S."/>
            <person name="Hensen N."/>
            <person name="Bonometti L."/>
            <person name="Westerberg I."/>
            <person name="Brannstrom I.O."/>
            <person name="Guillou S."/>
            <person name="Cros-Aarteil S."/>
            <person name="Calhoun S."/>
            <person name="Kuo A."/>
            <person name="Mondo S."/>
            <person name="Pangilinan J."/>
            <person name="Riley R."/>
            <person name="Labutti K."/>
            <person name="Andreopoulos B."/>
            <person name="Lipzen A."/>
            <person name="Chen C."/>
            <person name="Yanf M."/>
            <person name="Daum C."/>
            <person name="Ng V."/>
            <person name="Clum A."/>
            <person name="Steindorff A."/>
            <person name="Ohm R."/>
            <person name="Martin F."/>
            <person name="Silar P."/>
            <person name="Natvig D."/>
            <person name="Lalanne C."/>
            <person name="Gautier V."/>
            <person name="Ament-Velasquez S.L."/>
            <person name="Kruys A."/>
            <person name="Hutchinson M.I."/>
            <person name="Powell A.J."/>
            <person name="Barry K."/>
            <person name="Miller A.N."/>
            <person name="Grigoriev I.V."/>
            <person name="Debuchy R."/>
            <person name="Gladieux P."/>
            <person name="Thoren M.H."/>
            <person name="Johannesson H."/>
        </authorList>
    </citation>
    <scope>NUCLEOTIDE SEQUENCE</scope>
    <source>
        <strain evidence="5">CBS 118394</strain>
    </source>
</reference>
<keyword evidence="6" id="KW-1185">Reference proteome</keyword>
<gene>
    <name evidence="5" type="ORF">B0H66DRAFT_616514</name>
</gene>
<feature type="chain" id="PRO_5042283287" evidence="4">
    <location>
        <begin position="19"/>
        <end position="417"/>
    </location>
</feature>
<dbReference type="EMBL" id="JAUEDM010000002">
    <property type="protein sequence ID" value="KAK3325784.1"/>
    <property type="molecule type" value="Genomic_DNA"/>
</dbReference>
<organism evidence="5 6">
    <name type="scientific">Apodospora peruviana</name>
    <dbReference type="NCBI Taxonomy" id="516989"/>
    <lineage>
        <taxon>Eukaryota</taxon>
        <taxon>Fungi</taxon>
        <taxon>Dikarya</taxon>
        <taxon>Ascomycota</taxon>
        <taxon>Pezizomycotina</taxon>
        <taxon>Sordariomycetes</taxon>
        <taxon>Sordariomycetidae</taxon>
        <taxon>Sordariales</taxon>
        <taxon>Lasiosphaeriaceae</taxon>
        <taxon>Apodospora</taxon>
    </lineage>
</organism>
<evidence type="ECO:0000256" key="4">
    <source>
        <dbReference type="SAM" id="SignalP"/>
    </source>
</evidence>
<dbReference type="Proteomes" id="UP001283341">
    <property type="component" value="Unassembled WGS sequence"/>
</dbReference>
<dbReference type="SUPFAM" id="SSF52058">
    <property type="entry name" value="L domain-like"/>
    <property type="match status" value="2"/>
</dbReference>
<evidence type="ECO:0000256" key="1">
    <source>
        <dbReference type="ARBA" id="ARBA00004196"/>
    </source>
</evidence>
<evidence type="ECO:0000256" key="2">
    <source>
        <dbReference type="ARBA" id="ARBA00022729"/>
    </source>
</evidence>
<protein>
    <submittedName>
        <fullName evidence="5">Uncharacterized protein</fullName>
    </submittedName>
</protein>
<dbReference type="PANTHER" id="PTHR31018">
    <property type="entry name" value="SPORULATION-SPECIFIC PROTEIN-RELATED"/>
    <property type="match status" value="1"/>
</dbReference>
<dbReference type="GO" id="GO:0009986">
    <property type="term" value="C:cell surface"/>
    <property type="evidence" value="ECO:0007669"/>
    <property type="project" value="TreeGrafter"/>
</dbReference>
<evidence type="ECO:0000256" key="3">
    <source>
        <dbReference type="ARBA" id="ARBA00023180"/>
    </source>
</evidence>